<dbReference type="eggNOG" id="COG1866">
    <property type="taxonomic scope" value="Bacteria"/>
</dbReference>
<dbReference type="Proteomes" id="UP000002030">
    <property type="component" value="Chromosome"/>
</dbReference>
<reference evidence="1 2" key="1">
    <citation type="journal article" date="2009" name="Stand. Genomic Sci.">
        <title>Complete genome sequence of Thermanaerovibrio acidaminovorans type strain (Su883).</title>
        <authorList>
            <person name="Chovatia M."/>
            <person name="Sikorski J."/>
            <person name="Schroder M."/>
            <person name="Lapidus A."/>
            <person name="Nolan M."/>
            <person name="Tice H."/>
            <person name="Glavina Del Rio T."/>
            <person name="Copeland A."/>
            <person name="Cheng J.F."/>
            <person name="Lucas S."/>
            <person name="Chen F."/>
            <person name="Bruce D."/>
            <person name="Goodwin L."/>
            <person name="Pitluck S."/>
            <person name="Ivanova N."/>
            <person name="Mavromatis K."/>
            <person name="Ovchinnikova G."/>
            <person name="Pati A."/>
            <person name="Chen A."/>
            <person name="Palaniappan K."/>
            <person name="Land M."/>
            <person name="Hauser L."/>
            <person name="Chang Y.J."/>
            <person name="Jeffries C.D."/>
            <person name="Chain P."/>
            <person name="Saunders E."/>
            <person name="Detter J.C."/>
            <person name="Brettin T."/>
            <person name="Rohde M."/>
            <person name="Goker M."/>
            <person name="Spring S."/>
            <person name="Bristow J."/>
            <person name="Markowitz V."/>
            <person name="Hugenholtz P."/>
            <person name="Kyrpides N.C."/>
            <person name="Klenk H.P."/>
            <person name="Eisen J.A."/>
        </authorList>
    </citation>
    <scope>NUCLEOTIDE SEQUENCE [LARGE SCALE GENOMIC DNA]</scope>
    <source>
        <strain evidence="2">ATCC 49978 / DSM 6589 / Su883</strain>
    </source>
</reference>
<name>D1B8M0_THEAS</name>
<dbReference type="STRING" id="525903.Taci_0386"/>
<evidence type="ECO:0000313" key="1">
    <source>
        <dbReference type="EMBL" id="ACZ18623.1"/>
    </source>
</evidence>
<dbReference type="KEGG" id="tai:Taci_0386"/>
<dbReference type="HOGENOM" id="CLU_097093_0_0_0"/>
<dbReference type="Gene3D" id="3.90.228.20">
    <property type="match status" value="1"/>
</dbReference>
<proteinExistence type="predicted"/>
<dbReference type="SUPFAM" id="SSF53795">
    <property type="entry name" value="PEP carboxykinase-like"/>
    <property type="match status" value="1"/>
</dbReference>
<protein>
    <recommendedName>
        <fullName evidence="3">Phosphoenolpyruvate carboxykinase (ATP)-like protein</fullName>
    </recommendedName>
</protein>
<dbReference type="InterPro" id="IPR013035">
    <property type="entry name" value="PEP_carboxykinase_C"/>
</dbReference>
<gene>
    <name evidence="1" type="ordered locus">Taci_0386</name>
</gene>
<accession>D1B8M0</accession>
<dbReference type="AlphaFoldDB" id="D1B8M0"/>
<organism evidence="1 2">
    <name type="scientific">Thermanaerovibrio acidaminovorans (strain ATCC 49978 / DSM 6589 / Su883)</name>
    <name type="common">Selenomonas acidaminovorans</name>
    <dbReference type="NCBI Taxonomy" id="525903"/>
    <lineage>
        <taxon>Bacteria</taxon>
        <taxon>Thermotogati</taxon>
        <taxon>Synergistota</taxon>
        <taxon>Synergistia</taxon>
        <taxon>Synergistales</taxon>
        <taxon>Synergistaceae</taxon>
        <taxon>Thermanaerovibrio</taxon>
    </lineage>
</organism>
<evidence type="ECO:0000313" key="2">
    <source>
        <dbReference type="Proteomes" id="UP000002030"/>
    </source>
</evidence>
<sequence length="241" mass="26786">MEPSYFDKTSDYPCGSPDNRYLLSIQNCGVTLDSTGRRVPVMEDVRNGNGRAIKSRLWSPDRVDRIDDPLDAVFWIMKDPVLGAAMGATLATKRSSAERLASGVDPEALVFEPFANPFRAYPLREDYEKFKGIFGRGVRCFVLNTGHFMGRKVPKDLTLQVLLDVVEGRCGFQGLVGGMDYLPIDGFEPPVDDPGYREVLRRSLEARIRFLGEREECTGGYDSLPDECVHAIGDLVAELGV</sequence>
<dbReference type="GO" id="GO:0004611">
    <property type="term" value="F:phosphoenolpyruvate carboxykinase activity"/>
    <property type="evidence" value="ECO:0007669"/>
    <property type="project" value="InterPro"/>
</dbReference>
<dbReference type="GO" id="GO:0017076">
    <property type="term" value="F:purine nucleotide binding"/>
    <property type="evidence" value="ECO:0007669"/>
    <property type="project" value="InterPro"/>
</dbReference>
<dbReference type="EnsemblBacteria" id="ACZ18623">
    <property type="protein sequence ID" value="ACZ18623"/>
    <property type="gene ID" value="Taci_0386"/>
</dbReference>
<evidence type="ECO:0008006" key="3">
    <source>
        <dbReference type="Google" id="ProtNLM"/>
    </source>
</evidence>
<dbReference type="GO" id="GO:0006094">
    <property type="term" value="P:gluconeogenesis"/>
    <property type="evidence" value="ECO:0007669"/>
    <property type="project" value="InterPro"/>
</dbReference>
<keyword evidence="2" id="KW-1185">Reference proteome</keyword>
<dbReference type="EMBL" id="CP001818">
    <property type="protein sequence ID" value="ACZ18623.1"/>
    <property type="molecule type" value="Genomic_DNA"/>
</dbReference>